<accession>X4Y7M6</accession>
<dbReference type="RefSeq" id="YP_009036883.1">
    <property type="nucleotide sequence ID" value="NC_024215.1"/>
</dbReference>
<protein>
    <submittedName>
        <fullName evidence="1">Uncharacterized protein</fullName>
    </submittedName>
</protein>
<organism evidence="1 2">
    <name type="scientific">Lactococcus phage P078</name>
    <dbReference type="NCBI Taxonomy" id="1476886"/>
    <lineage>
        <taxon>Viruses</taxon>
        <taxon>Duplodnaviria</taxon>
        <taxon>Heunggongvirae</taxon>
        <taxon>Uroviricota</taxon>
        <taxon>Caudoviricetes</taxon>
        <taxon>Nevevirus</taxon>
        <taxon>Nevevirus P078</taxon>
    </lineage>
</organism>
<dbReference type="EMBL" id="KJ489010">
    <property type="protein sequence ID" value="AHV83021.1"/>
    <property type="molecule type" value="Genomic_DNA"/>
</dbReference>
<dbReference type="GeneID" id="19527426"/>
<keyword evidence="2" id="KW-1185">Reference proteome</keyword>
<proteinExistence type="predicted"/>
<sequence>MRKHRDLIPMNVNVPYRIRYQDPKKTNRVVKFGYAMKITPAIQLKQIMKFVNHIPEYAYEHTDTIMNIIIHSDCKDLYLVRFPDMVTAVSEEMFTELFYATRKA</sequence>
<dbReference type="Proteomes" id="UP000019791">
    <property type="component" value="Segment"/>
</dbReference>
<dbReference type="OrthoDB" id="16013at10239"/>
<dbReference type="KEGG" id="vg:19527426"/>
<name>X4Y7M6_9CAUD</name>
<evidence type="ECO:0000313" key="2">
    <source>
        <dbReference type="Proteomes" id="UP000019791"/>
    </source>
</evidence>
<reference evidence="1 2" key="1">
    <citation type="submission" date="2014-02" db="EMBL/GenBank/DDBJ databases">
        <title>Complete genome sequences of four novel Lactococcus lactis phages distantly related to the rare 1706 phage species.</title>
        <authorList>
            <person name="Kot W."/>
            <person name="Neve H."/>
            <person name="Vogensen F.K."/>
            <person name="Heller K.J."/>
            <person name="Hansen L.H."/>
        </authorList>
    </citation>
    <scope>NUCLEOTIDE SEQUENCE [LARGE SCALE GENOMIC DNA]</scope>
</reference>
<evidence type="ECO:0000313" key="1">
    <source>
        <dbReference type="EMBL" id="AHV83021.1"/>
    </source>
</evidence>
<gene>
    <name evidence="1" type="ORF">P078_0058</name>
</gene>